<dbReference type="EMBL" id="GL732558">
    <property type="protein sequence ID" value="EFX78211.1"/>
    <property type="molecule type" value="Genomic_DNA"/>
</dbReference>
<accession>E9GQ44</accession>
<dbReference type="InParanoid" id="E9GQ44"/>
<gene>
    <name evidence="1" type="ORF">DAPPUDRAFT_320733</name>
</gene>
<organism evidence="1 2">
    <name type="scientific">Daphnia pulex</name>
    <name type="common">Water flea</name>
    <dbReference type="NCBI Taxonomy" id="6669"/>
    <lineage>
        <taxon>Eukaryota</taxon>
        <taxon>Metazoa</taxon>
        <taxon>Ecdysozoa</taxon>
        <taxon>Arthropoda</taxon>
        <taxon>Crustacea</taxon>
        <taxon>Branchiopoda</taxon>
        <taxon>Diplostraca</taxon>
        <taxon>Cladocera</taxon>
        <taxon>Anomopoda</taxon>
        <taxon>Daphniidae</taxon>
        <taxon>Daphnia</taxon>
    </lineage>
</organism>
<dbReference type="PhylomeDB" id="E9GQ44"/>
<dbReference type="OrthoDB" id="6357031at2759"/>
<reference evidence="1 2" key="1">
    <citation type="journal article" date="2011" name="Science">
        <title>The ecoresponsive genome of Daphnia pulex.</title>
        <authorList>
            <person name="Colbourne J.K."/>
            <person name="Pfrender M.E."/>
            <person name="Gilbert D."/>
            <person name="Thomas W.K."/>
            <person name="Tucker A."/>
            <person name="Oakley T.H."/>
            <person name="Tokishita S."/>
            <person name="Aerts A."/>
            <person name="Arnold G.J."/>
            <person name="Basu M.K."/>
            <person name="Bauer D.J."/>
            <person name="Caceres C.E."/>
            <person name="Carmel L."/>
            <person name="Casola C."/>
            <person name="Choi J.H."/>
            <person name="Detter J.C."/>
            <person name="Dong Q."/>
            <person name="Dusheyko S."/>
            <person name="Eads B.D."/>
            <person name="Frohlich T."/>
            <person name="Geiler-Samerotte K.A."/>
            <person name="Gerlach D."/>
            <person name="Hatcher P."/>
            <person name="Jogdeo S."/>
            <person name="Krijgsveld J."/>
            <person name="Kriventseva E.V."/>
            <person name="Kultz D."/>
            <person name="Laforsch C."/>
            <person name="Lindquist E."/>
            <person name="Lopez J."/>
            <person name="Manak J.R."/>
            <person name="Muller J."/>
            <person name="Pangilinan J."/>
            <person name="Patwardhan R.P."/>
            <person name="Pitluck S."/>
            <person name="Pritham E.J."/>
            <person name="Rechtsteiner A."/>
            <person name="Rho M."/>
            <person name="Rogozin I.B."/>
            <person name="Sakarya O."/>
            <person name="Salamov A."/>
            <person name="Schaack S."/>
            <person name="Shapiro H."/>
            <person name="Shiga Y."/>
            <person name="Skalitzky C."/>
            <person name="Smith Z."/>
            <person name="Souvorov A."/>
            <person name="Sung W."/>
            <person name="Tang Z."/>
            <person name="Tsuchiya D."/>
            <person name="Tu H."/>
            <person name="Vos H."/>
            <person name="Wang M."/>
            <person name="Wolf Y.I."/>
            <person name="Yamagata H."/>
            <person name="Yamada T."/>
            <person name="Ye Y."/>
            <person name="Shaw J.R."/>
            <person name="Andrews J."/>
            <person name="Crease T.J."/>
            <person name="Tang H."/>
            <person name="Lucas S.M."/>
            <person name="Robertson H.M."/>
            <person name="Bork P."/>
            <person name="Koonin E.V."/>
            <person name="Zdobnov E.M."/>
            <person name="Grigoriev I.V."/>
            <person name="Lynch M."/>
            <person name="Boore J.L."/>
        </authorList>
    </citation>
    <scope>NUCLEOTIDE SEQUENCE [LARGE SCALE GENOMIC DNA]</scope>
</reference>
<evidence type="ECO:0000313" key="1">
    <source>
        <dbReference type="EMBL" id="EFX78211.1"/>
    </source>
</evidence>
<evidence type="ECO:0000313" key="2">
    <source>
        <dbReference type="Proteomes" id="UP000000305"/>
    </source>
</evidence>
<dbReference type="AlphaFoldDB" id="E9GQ44"/>
<dbReference type="HOGENOM" id="CLU_1837114_0_0_1"/>
<dbReference type="Proteomes" id="UP000000305">
    <property type="component" value="Unassembled WGS sequence"/>
</dbReference>
<dbReference type="KEGG" id="dpx:DAPPUDRAFT_320733"/>
<name>E9GQ44_DAPPU</name>
<protein>
    <submittedName>
        <fullName evidence="1">Uncharacterized protein</fullName>
    </submittedName>
</protein>
<proteinExistence type="predicted"/>
<keyword evidence="2" id="KW-1185">Reference proteome</keyword>
<sequence length="145" mass="16684">MEKISSPKSWKRKSVSPSGGCLVDLHVECGFKSKYFPIDSVLRFNLVEDLILWRQGYSSHLEETLTNVLKPQDMIDIDTMITGILVCLFSKSFAILEHFRNFEETFEKSAIISTILRTVARKHGPYLDVISCTSLMKNWFYPNKS</sequence>